<name>A0A3S9QP86_9ACTO</name>
<evidence type="ECO:0000256" key="4">
    <source>
        <dbReference type="ARBA" id="ARBA00023136"/>
    </source>
</evidence>
<feature type="transmembrane region" description="Helical" evidence="5">
    <location>
        <begin position="409"/>
        <end position="426"/>
    </location>
</feature>
<organism evidence="7 8">
    <name type="scientific">Trueperella pyogenes</name>
    <dbReference type="NCBI Taxonomy" id="1661"/>
    <lineage>
        <taxon>Bacteria</taxon>
        <taxon>Bacillati</taxon>
        <taxon>Actinomycetota</taxon>
        <taxon>Actinomycetes</taxon>
        <taxon>Actinomycetales</taxon>
        <taxon>Actinomycetaceae</taxon>
        <taxon>Trueperella</taxon>
    </lineage>
</organism>
<dbReference type="RefSeq" id="WP_108725956.1">
    <property type="nucleotide sequence ID" value="NZ_CP029001.1"/>
</dbReference>
<feature type="transmembrane region" description="Helical" evidence="5">
    <location>
        <begin position="157"/>
        <end position="183"/>
    </location>
</feature>
<keyword evidence="3 5" id="KW-1133">Transmembrane helix</keyword>
<reference evidence="7 8" key="1">
    <citation type="submission" date="2018-11" db="EMBL/GenBank/DDBJ databases">
        <title>Multidrug-resistant genes are associated with an 42-kb island TGI1 carrying a complex class 1 integron in a Trueperella pyogenes.</title>
        <authorList>
            <person name="Dong W."/>
        </authorList>
    </citation>
    <scope>NUCLEOTIDE SEQUENCE [LARGE SCALE GENOMIC DNA]</scope>
    <source>
        <strain evidence="7 8">TP4</strain>
    </source>
</reference>
<dbReference type="InterPro" id="IPR020846">
    <property type="entry name" value="MFS_dom"/>
</dbReference>
<evidence type="ECO:0000259" key="6">
    <source>
        <dbReference type="PROSITE" id="PS50850"/>
    </source>
</evidence>
<protein>
    <submittedName>
        <fullName evidence="7">MFS transporter</fullName>
    </submittedName>
</protein>
<accession>A0A3S9QP86</accession>
<dbReference type="GO" id="GO:0005886">
    <property type="term" value="C:plasma membrane"/>
    <property type="evidence" value="ECO:0007669"/>
    <property type="project" value="UniProtKB-SubCell"/>
</dbReference>
<feature type="transmembrane region" description="Helical" evidence="5">
    <location>
        <begin position="189"/>
        <end position="211"/>
    </location>
</feature>
<comment type="subcellular location">
    <subcellularLocation>
        <location evidence="1">Cell membrane</location>
        <topology evidence="1">Multi-pass membrane protein</topology>
    </subcellularLocation>
</comment>
<dbReference type="Pfam" id="PF07690">
    <property type="entry name" value="MFS_1"/>
    <property type="match status" value="1"/>
</dbReference>
<keyword evidence="2 5" id="KW-0812">Transmembrane</keyword>
<dbReference type="EMBL" id="CP033905">
    <property type="protein sequence ID" value="AZR07757.1"/>
    <property type="molecule type" value="Genomic_DNA"/>
</dbReference>
<feature type="transmembrane region" description="Helical" evidence="5">
    <location>
        <begin position="274"/>
        <end position="295"/>
    </location>
</feature>
<gene>
    <name evidence="7" type="ORF">EBQ10_10995</name>
</gene>
<keyword evidence="4 5" id="KW-0472">Membrane</keyword>
<evidence type="ECO:0000313" key="8">
    <source>
        <dbReference type="Proteomes" id="UP000275951"/>
    </source>
</evidence>
<feature type="transmembrane region" description="Helical" evidence="5">
    <location>
        <begin position="352"/>
        <end position="371"/>
    </location>
</feature>
<feature type="transmembrane region" description="Helical" evidence="5">
    <location>
        <begin position="316"/>
        <end position="340"/>
    </location>
</feature>
<dbReference type="SUPFAM" id="SSF103473">
    <property type="entry name" value="MFS general substrate transporter"/>
    <property type="match status" value="2"/>
</dbReference>
<feature type="transmembrane region" description="Helical" evidence="5">
    <location>
        <begin position="249"/>
        <end position="268"/>
    </location>
</feature>
<evidence type="ECO:0000256" key="2">
    <source>
        <dbReference type="ARBA" id="ARBA00022692"/>
    </source>
</evidence>
<feature type="transmembrane region" description="Helical" evidence="5">
    <location>
        <begin position="383"/>
        <end position="403"/>
    </location>
</feature>
<evidence type="ECO:0000256" key="3">
    <source>
        <dbReference type="ARBA" id="ARBA00022989"/>
    </source>
</evidence>
<dbReference type="Gene3D" id="1.20.1250.20">
    <property type="entry name" value="MFS general substrate transporter like domains"/>
    <property type="match status" value="1"/>
</dbReference>
<feature type="transmembrane region" description="Helical" evidence="5">
    <location>
        <begin position="99"/>
        <end position="116"/>
    </location>
</feature>
<dbReference type="PROSITE" id="PS50850">
    <property type="entry name" value="MFS"/>
    <property type="match status" value="1"/>
</dbReference>
<feature type="domain" description="Major facilitator superfamily (MFS) profile" evidence="6">
    <location>
        <begin position="33"/>
        <end position="512"/>
    </location>
</feature>
<dbReference type="PANTHER" id="PTHR42718">
    <property type="entry name" value="MAJOR FACILITATOR SUPERFAMILY MULTIDRUG TRANSPORTER MFSC"/>
    <property type="match status" value="1"/>
</dbReference>
<feature type="transmembrane region" description="Helical" evidence="5">
    <location>
        <begin position="484"/>
        <end position="508"/>
    </location>
</feature>
<proteinExistence type="predicted"/>
<evidence type="ECO:0000256" key="1">
    <source>
        <dbReference type="ARBA" id="ARBA00004651"/>
    </source>
</evidence>
<dbReference type="Gene3D" id="1.20.1720.10">
    <property type="entry name" value="Multidrug resistance protein D"/>
    <property type="match status" value="1"/>
</dbReference>
<evidence type="ECO:0000313" key="7">
    <source>
        <dbReference type="EMBL" id="AZR07757.1"/>
    </source>
</evidence>
<feature type="transmembrane region" description="Helical" evidence="5">
    <location>
        <begin position="33"/>
        <end position="49"/>
    </location>
</feature>
<feature type="transmembrane region" description="Helical" evidence="5">
    <location>
        <begin position="456"/>
        <end position="472"/>
    </location>
</feature>
<dbReference type="InterPro" id="IPR036259">
    <property type="entry name" value="MFS_trans_sf"/>
</dbReference>
<dbReference type="AlphaFoldDB" id="A0A3S9QP86"/>
<feature type="transmembrane region" description="Helical" evidence="5">
    <location>
        <begin position="69"/>
        <end position="87"/>
    </location>
</feature>
<dbReference type="GO" id="GO:0022857">
    <property type="term" value="F:transmembrane transporter activity"/>
    <property type="evidence" value="ECO:0007669"/>
    <property type="project" value="InterPro"/>
</dbReference>
<dbReference type="InterPro" id="IPR011701">
    <property type="entry name" value="MFS"/>
</dbReference>
<dbReference type="CDD" id="cd17321">
    <property type="entry name" value="MFS_MMR_MDR_like"/>
    <property type="match status" value="1"/>
</dbReference>
<dbReference type="Proteomes" id="UP000275951">
    <property type="component" value="Chromosome"/>
</dbReference>
<feature type="transmembrane region" description="Helical" evidence="5">
    <location>
        <begin position="128"/>
        <end position="145"/>
    </location>
</feature>
<dbReference type="PANTHER" id="PTHR42718:SF39">
    <property type="entry name" value="ACTINORHODIN TRANSPORTER-RELATED"/>
    <property type="match status" value="1"/>
</dbReference>
<evidence type="ECO:0000256" key="5">
    <source>
        <dbReference type="SAM" id="Phobius"/>
    </source>
</evidence>
<sequence length="515" mass="55950">MSPHAIRQPNQPTENPRYIRVAGSDRTYDRNKLLVVLLLPLMMTLLQVSSVNNILTSLARALSASDSQIQWVLSGYALAVGIVLVPAGRLGDMFGRSSAFIVGMAIFTLSSLFVGLSSDPTLLSSMRIIQGAGAGILAPQTTGLIQRYFVGQARAKAFALFGLVVSMSVAAGPLMSGGLVGILGEDLGWRWSFIINFPIGVGGLLLAILWLPFGNERRHVGINRAAARSEYIEMQQREGRFYRRPKIDLDPLGMVLLALSVLGIMLPFMSTGWVFAWVLLPAGCMLLCLWVAWEASYKKRGHEPMVDLGLFSIRTFSWSSAVSAFVFLGTTSFFVILAMFLQRAINVSALEVGLVTLPNALMSAYAAMWAGKRALLQGRSLQVFAFLLMLAGVVGAGCTVWTIQHGFSHWWLMLPVAILGFGQGVMGSANQTQAMLDIPAEHGGTAGGIIQTVQRITTAIGIAMITGAFFWIQRSYGDTQGSYVAVYIVCVLIMLTLFFGLVAAVMFWREGRKRC</sequence>